<dbReference type="OrthoDB" id="8527901at2"/>
<dbReference type="Pfam" id="PF13558">
    <property type="entry name" value="SbcC_Walker_B"/>
    <property type="match status" value="1"/>
</dbReference>
<protein>
    <submittedName>
        <fullName evidence="3">TIGR02680 family protein</fullName>
    </submittedName>
</protein>
<organism evidence="3 4">
    <name type="scientific">Saccharothrix syringae</name>
    <name type="common">Nocardiopsis syringae</name>
    <dbReference type="NCBI Taxonomy" id="103733"/>
    <lineage>
        <taxon>Bacteria</taxon>
        <taxon>Bacillati</taxon>
        <taxon>Actinomycetota</taxon>
        <taxon>Actinomycetes</taxon>
        <taxon>Pseudonocardiales</taxon>
        <taxon>Pseudonocardiaceae</taxon>
        <taxon>Saccharothrix</taxon>
    </lineage>
</organism>
<feature type="coiled-coil region" evidence="1">
    <location>
        <begin position="851"/>
        <end position="922"/>
    </location>
</feature>
<dbReference type="Gene3D" id="1.10.287.1490">
    <property type="match status" value="1"/>
</dbReference>
<dbReference type="EMBL" id="CP034550">
    <property type="protein sequence ID" value="QFZ24027.1"/>
    <property type="molecule type" value="Genomic_DNA"/>
</dbReference>
<feature type="compositionally biased region" description="Low complexity" evidence="2">
    <location>
        <begin position="612"/>
        <end position="656"/>
    </location>
</feature>
<name>A0A5Q0HCJ3_SACSY</name>
<keyword evidence="4" id="KW-1185">Reference proteome</keyword>
<evidence type="ECO:0000313" key="3">
    <source>
        <dbReference type="EMBL" id="QFZ24027.1"/>
    </source>
</evidence>
<sequence>MLDDYDGGPNRIGYAWVELTRDSGEYLTCGLGVKASKTSQAITDSWRFVTPARVGHDLRLTVDRTPLGPAQLREAIGADCVLEEAAFRAKVAEAVYGVPAARYGDLLHLQRTLRNPDVGLKVLEGQLEQILSDALPPLDQAMVEQLATSFDDLESIRENITRLSTADAALGTFLKTYSDYAFAGLRTASDRLGAAEDGVRKLERASGRLTASLEETLATRAAAEHSLAALEASEQRAEETIGALKELPAFRDLQDLQTREKLVAEKRSSALAALDVANKQRLQEDGAVDGVLRLLRRLAEDLGTAEELVEPLRHHLRAAGLDPAAVPDVPRVGVVEAEVRTESVRAKPDPEAEPLPIERRVPPVVADLELEPVVGRAAELASLARQRGALVLALDERAAEVEAAQRQVDVLRQTARDAGEAATEAAALRDREARELAEVAQAWLAEVDAWRTAAPATPQPTDDLALPASVDPAAARALAGAAREWAGPPLAVAREAAHAVAQRRAALAGAIDERDAELAALRSGTSRVPERGRFASAERDVSTGAPFYRLVDFHQSVSAEERAGLEAALEASGLLDAWVTPSGEVAPKMYGNGVTDHRLRESDAETTPPIPTTTTSTPTTTARSAADDAAAPPDNTATTTTTGTAAATSPTTAATATATGSAVTATATTATAAGHVTAGHAAAGHAAPGQAAPGHAVASQATPGHAAPGHAAGGDVIAVVGPPVPGPSLASVLVPEIEPGSPVPESVVAGLLASVSLDRGTFAVATDGSWRAGVLAGAWHKDVAEFIGAGVREAARRRRIAELEDELAALRADLGEVERDLAAARASVEAWEAHLDRFPTDRELVTRHGRLNAAQESADRSARRAQELRSELEQVEARCEAARAALVRQAGDAGLPSTTEGLREARNAAAEARRAADRLGDVLGRQCRGTVADLTDAGHRYHAAVADRVVAEEEAEARCLDYATQSSALAELTDAIGGEAREIAGQLSDLERSRREMRAEIKGLREDVTSAREQAAKLSAQLETTAEQLDQARGAADRAAEHFRATVGAPGIVAAALPDVPADVTSVRAALLGADRRGASEATVIARLQALQTSLAGSHDIAADQHAGLLTVMVTGEEGARPVATAARRVTEKLVEQRGFLDDRYQGIFADYLIRDLAEWLRGQIAVAEDLCKRMNEVLARAKSSQGVHVKLAWRYSAALDEETRDALALVRLPYAERDPEQDATLRKVFTERIEQERDAHTGSYAEVLARALDYRTWHQFTVTVADTGPDGGPRERRLRQLSSGETRLISYVTLFAAAASFYDAVSDDFSPLRLVLLDEAFERLDDPTIARMLGLLVDLDMDWVITWPSGWGVSDKIPRMHIYDVLRPRNGRGVACIQTTWDGAALDRVDP</sequence>
<proteinExistence type="predicted"/>
<dbReference type="Gene3D" id="3.40.50.300">
    <property type="entry name" value="P-loop containing nucleotide triphosphate hydrolases"/>
    <property type="match status" value="1"/>
</dbReference>
<evidence type="ECO:0000256" key="2">
    <source>
        <dbReference type="SAM" id="MobiDB-lite"/>
    </source>
</evidence>
<reference evidence="4" key="1">
    <citation type="journal article" date="2021" name="Curr. Microbiol.">
        <title>Complete genome of nocamycin-producing strain Saccharothrix syringae NRRL B-16468 reveals the biosynthetic potential for secondary metabolites.</title>
        <authorList>
            <person name="Mo X."/>
            <person name="Yang S."/>
        </authorList>
    </citation>
    <scope>NUCLEOTIDE SEQUENCE [LARGE SCALE GENOMIC DNA]</scope>
    <source>
        <strain evidence="4">ATCC 51364 / DSM 43886 / JCM 6844 / KCTC 9398 / NBRC 14523 / NRRL B-16468 / INA 2240</strain>
    </source>
</reference>
<feature type="region of interest" description="Disordered" evidence="2">
    <location>
        <begin position="679"/>
        <end position="710"/>
    </location>
</feature>
<evidence type="ECO:0000313" key="4">
    <source>
        <dbReference type="Proteomes" id="UP000325787"/>
    </source>
</evidence>
<gene>
    <name evidence="3" type="ORF">EKG83_04585</name>
</gene>
<keyword evidence="1" id="KW-0175">Coiled coil</keyword>
<feature type="coiled-coil region" evidence="1">
    <location>
        <begin position="185"/>
        <end position="247"/>
    </location>
</feature>
<dbReference type="InterPro" id="IPR027417">
    <property type="entry name" value="P-loop_NTPase"/>
</dbReference>
<feature type="coiled-coil region" evidence="1">
    <location>
        <begin position="394"/>
        <end position="421"/>
    </location>
</feature>
<dbReference type="KEGG" id="ssyi:EKG83_04585"/>
<accession>A0A5Q0HCJ3</accession>
<feature type="coiled-coil region" evidence="1">
    <location>
        <begin position="793"/>
        <end position="827"/>
    </location>
</feature>
<dbReference type="Proteomes" id="UP000325787">
    <property type="component" value="Chromosome"/>
</dbReference>
<dbReference type="SUPFAM" id="SSF52540">
    <property type="entry name" value="P-loop containing nucleoside triphosphate hydrolases"/>
    <property type="match status" value="1"/>
</dbReference>
<evidence type="ECO:0000256" key="1">
    <source>
        <dbReference type="SAM" id="Coils"/>
    </source>
</evidence>
<feature type="coiled-coil region" evidence="1">
    <location>
        <begin position="980"/>
        <end position="1035"/>
    </location>
</feature>
<feature type="region of interest" description="Disordered" evidence="2">
    <location>
        <begin position="600"/>
        <end position="656"/>
    </location>
</feature>